<accession>A0A645H8H8</accession>
<name>A0A645H8H8_9ZZZZ</name>
<dbReference type="EMBL" id="VSSQ01084651">
    <property type="protein sequence ID" value="MPN32574.1"/>
    <property type="molecule type" value="Genomic_DNA"/>
</dbReference>
<reference evidence="1" key="1">
    <citation type="submission" date="2019-08" db="EMBL/GenBank/DDBJ databases">
        <authorList>
            <person name="Kucharzyk K."/>
            <person name="Murdoch R.W."/>
            <person name="Higgins S."/>
            <person name="Loffler F."/>
        </authorList>
    </citation>
    <scope>NUCLEOTIDE SEQUENCE</scope>
</reference>
<organism evidence="1">
    <name type="scientific">bioreactor metagenome</name>
    <dbReference type="NCBI Taxonomy" id="1076179"/>
    <lineage>
        <taxon>unclassified sequences</taxon>
        <taxon>metagenomes</taxon>
        <taxon>ecological metagenomes</taxon>
    </lineage>
</organism>
<proteinExistence type="predicted"/>
<comment type="caution">
    <text evidence="1">The sequence shown here is derived from an EMBL/GenBank/DDBJ whole genome shotgun (WGS) entry which is preliminary data.</text>
</comment>
<protein>
    <submittedName>
        <fullName evidence="1">Uncharacterized protein</fullName>
    </submittedName>
</protein>
<gene>
    <name evidence="1" type="ORF">SDC9_180054</name>
</gene>
<dbReference type="AlphaFoldDB" id="A0A645H8H8"/>
<evidence type="ECO:0000313" key="1">
    <source>
        <dbReference type="EMBL" id="MPN32574.1"/>
    </source>
</evidence>
<sequence>MDKRPSDLISKFISNEDKDFMLSKVCVTYMAVISSEEAAEEIAAVELLSLFNENIDALVDSNSRACSFIRNNSADSFSKRSGIL</sequence>